<comment type="similarity">
    <text evidence="3">Belongs to the MESH1 family.</text>
</comment>
<dbReference type="InterPro" id="IPR003607">
    <property type="entry name" value="HD/PDEase_dom"/>
</dbReference>
<evidence type="ECO:0000256" key="6">
    <source>
        <dbReference type="ARBA" id="ARBA00041770"/>
    </source>
</evidence>
<evidence type="ECO:0000256" key="1">
    <source>
        <dbReference type="ARBA" id="ARBA00024387"/>
    </source>
</evidence>
<proteinExistence type="inferred from homology"/>
<dbReference type="InterPro" id="IPR036388">
    <property type="entry name" value="WH-like_DNA-bd_sf"/>
</dbReference>
<evidence type="ECO:0000313" key="10">
    <source>
        <dbReference type="EMBL" id="ELR12720.1"/>
    </source>
</evidence>
<name>L8GI19_ACACF</name>
<feature type="domain" description="HD" evidence="9">
    <location>
        <begin position="148"/>
        <end position="243"/>
    </location>
</feature>
<dbReference type="PANTHER" id="PTHR46246">
    <property type="entry name" value="GUANOSINE-3',5'-BIS(DIPHOSPHATE) 3'-PYROPHOSPHOHYDROLASE MESH1"/>
    <property type="match status" value="1"/>
</dbReference>
<dbReference type="PANTHER" id="PTHR46246:SF1">
    <property type="entry name" value="GUANOSINE-3',5'-BIS(DIPHOSPHATE) 3'-PYROPHOSPHOHYDROLASE MESH1"/>
    <property type="match status" value="1"/>
</dbReference>
<organism evidence="10 11">
    <name type="scientific">Acanthamoeba castellanii (strain ATCC 30010 / Neff)</name>
    <dbReference type="NCBI Taxonomy" id="1257118"/>
    <lineage>
        <taxon>Eukaryota</taxon>
        <taxon>Amoebozoa</taxon>
        <taxon>Discosea</taxon>
        <taxon>Longamoebia</taxon>
        <taxon>Centramoebida</taxon>
        <taxon>Acanthamoebidae</taxon>
        <taxon>Acanthamoeba</taxon>
    </lineage>
</organism>
<dbReference type="Pfam" id="PF13328">
    <property type="entry name" value="HD_4"/>
    <property type="match status" value="1"/>
</dbReference>
<dbReference type="STRING" id="1257118.L8GI19"/>
<dbReference type="InterPro" id="IPR052194">
    <property type="entry name" value="MESH1"/>
</dbReference>
<evidence type="ECO:0000313" key="11">
    <source>
        <dbReference type="Proteomes" id="UP000011083"/>
    </source>
</evidence>
<feature type="compositionally biased region" description="Acidic residues" evidence="8">
    <location>
        <begin position="73"/>
        <end position="93"/>
    </location>
</feature>
<comment type="function">
    <text evidence="2">ppGpp hydrolyzing enzyme involved in starvation response.</text>
</comment>
<dbReference type="KEGG" id="acan:ACA1_092400"/>
<dbReference type="OrthoDB" id="430679at2759"/>
<protein>
    <recommendedName>
        <fullName evidence="4">Guanosine-3',5'-bis(diphosphate) 3'-pyrophosphohydrolase MESH1</fullName>
        <ecNumber evidence="1">3.1.7.2</ecNumber>
    </recommendedName>
    <alternativeName>
        <fullName evidence="5">Metazoan SpoT homolog 1</fullName>
    </alternativeName>
    <alternativeName>
        <fullName evidence="6">Penta-phosphate guanosine-3'-pyrophosphohydrolase</fullName>
    </alternativeName>
</protein>
<evidence type="ECO:0000256" key="4">
    <source>
        <dbReference type="ARBA" id="ARBA00040793"/>
    </source>
</evidence>
<evidence type="ECO:0000256" key="7">
    <source>
        <dbReference type="ARBA" id="ARBA00047968"/>
    </source>
</evidence>
<dbReference type="CDD" id="cd00077">
    <property type="entry name" value="HDc"/>
    <property type="match status" value="1"/>
</dbReference>
<dbReference type="SMART" id="SM00471">
    <property type="entry name" value="HDc"/>
    <property type="match status" value="1"/>
</dbReference>
<dbReference type="SUPFAM" id="SSF109604">
    <property type="entry name" value="HD-domain/PDEase-like"/>
    <property type="match status" value="1"/>
</dbReference>
<feature type="compositionally biased region" description="Basic and acidic residues" evidence="8">
    <location>
        <begin position="47"/>
        <end position="56"/>
    </location>
</feature>
<evidence type="ECO:0000256" key="5">
    <source>
        <dbReference type="ARBA" id="ARBA00041464"/>
    </source>
</evidence>
<dbReference type="PROSITE" id="PS51831">
    <property type="entry name" value="HD"/>
    <property type="match status" value="1"/>
</dbReference>
<evidence type="ECO:0000256" key="2">
    <source>
        <dbReference type="ARBA" id="ARBA00037781"/>
    </source>
</evidence>
<dbReference type="RefSeq" id="XP_004334733.1">
    <property type="nucleotide sequence ID" value="XM_004334685.1"/>
</dbReference>
<feature type="region of interest" description="Disordered" evidence="8">
    <location>
        <begin position="47"/>
        <end position="99"/>
    </location>
</feature>
<gene>
    <name evidence="10" type="ORF">ACA1_092400</name>
</gene>
<dbReference type="Gene3D" id="1.10.10.10">
    <property type="entry name" value="Winged helix-like DNA-binding domain superfamily/Winged helix DNA-binding domain"/>
    <property type="match status" value="1"/>
</dbReference>
<dbReference type="Gene3D" id="1.10.3210.10">
    <property type="entry name" value="Hypothetical protein af1432"/>
    <property type="match status" value="1"/>
</dbReference>
<dbReference type="GeneID" id="14913457"/>
<evidence type="ECO:0000256" key="3">
    <source>
        <dbReference type="ARBA" id="ARBA00038354"/>
    </source>
</evidence>
<evidence type="ECO:0000259" key="9">
    <source>
        <dbReference type="PROSITE" id="PS51831"/>
    </source>
</evidence>
<comment type="catalytic activity">
    <reaction evidence="7">
        <text>guanosine 3',5'-bis(diphosphate) + H2O = GDP + diphosphate + H(+)</text>
        <dbReference type="Rhea" id="RHEA:14253"/>
        <dbReference type="ChEBI" id="CHEBI:15377"/>
        <dbReference type="ChEBI" id="CHEBI:15378"/>
        <dbReference type="ChEBI" id="CHEBI:33019"/>
        <dbReference type="ChEBI" id="CHEBI:58189"/>
        <dbReference type="ChEBI" id="CHEBI:77828"/>
        <dbReference type="EC" id="3.1.7.2"/>
    </reaction>
</comment>
<keyword evidence="11" id="KW-1185">Reference proteome</keyword>
<dbReference type="EC" id="3.1.7.2" evidence="1"/>
<dbReference type="InterPro" id="IPR006674">
    <property type="entry name" value="HD_domain"/>
</dbReference>
<dbReference type="GO" id="GO:0008893">
    <property type="term" value="F:guanosine-3',5'-bis(diphosphate) 3'-diphosphatase activity"/>
    <property type="evidence" value="ECO:0007669"/>
    <property type="project" value="UniProtKB-EC"/>
</dbReference>
<dbReference type="Proteomes" id="UP000011083">
    <property type="component" value="Unassembled WGS sequence"/>
</dbReference>
<dbReference type="AlphaFoldDB" id="L8GI19"/>
<dbReference type="VEuPathDB" id="AmoebaDB:ACA1_092400"/>
<sequence length="309" mass="34772">MEGADNFLPDDNVREYIRKRKRKNQSVSVTHLRKVLNIGYKKAKRIYDEFESDKPASKPRSKSKAKADKNREEVEDSSDAVQEETESSEDDGAEGARPVTYQNVETDEEEENGDLDSFTLSNCLLKAAHFAATKHRLQKRKDDDGTPYINHPLGVAWSLSEEGGVKDVETLQAAMLHDTVEDTDTTFEELEREFGIKVAAIVREVTDDKSLAKDARKKHQVKHAPHLSKQAKLVKLADKLYNLRDLLRAPVPVVQGIRGTNIGLEEKLDEVFASKFKIRGKTYAALVPENQRSSLLAKYYADMAVAKGQ</sequence>
<accession>L8GI19</accession>
<dbReference type="EMBL" id="KB008103">
    <property type="protein sequence ID" value="ELR12720.1"/>
    <property type="molecule type" value="Genomic_DNA"/>
</dbReference>
<evidence type="ECO:0000256" key="8">
    <source>
        <dbReference type="SAM" id="MobiDB-lite"/>
    </source>
</evidence>
<reference evidence="10 11" key="1">
    <citation type="journal article" date="2013" name="Genome Biol.">
        <title>Genome of Acanthamoeba castellanii highlights extensive lateral gene transfer and early evolution of tyrosine kinase signaling.</title>
        <authorList>
            <person name="Clarke M."/>
            <person name="Lohan A.J."/>
            <person name="Liu B."/>
            <person name="Lagkouvardos I."/>
            <person name="Roy S."/>
            <person name="Zafar N."/>
            <person name="Bertelli C."/>
            <person name="Schilde C."/>
            <person name="Kianianmomeni A."/>
            <person name="Burglin T.R."/>
            <person name="Frech C."/>
            <person name="Turcotte B."/>
            <person name="Kopec K.O."/>
            <person name="Synnott J.M."/>
            <person name="Choo C."/>
            <person name="Paponov I."/>
            <person name="Finkler A."/>
            <person name="Soon Heng Tan C."/>
            <person name="Hutchins A.P."/>
            <person name="Weinmeier T."/>
            <person name="Rattei T."/>
            <person name="Chu J.S."/>
            <person name="Gimenez G."/>
            <person name="Irimia M."/>
            <person name="Rigden D.J."/>
            <person name="Fitzpatrick D.A."/>
            <person name="Lorenzo-Morales J."/>
            <person name="Bateman A."/>
            <person name="Chiu C.H."/>
            <person name="Tang P."/>
            <person name="Hegemann P."/>
            <person name="Fromm H."/>
            <person name="Raoult D."/>
            <person name="Greub G."/>
            <person name="Miranda-Saavedra D."/>
            <person name="Chen N."/>
            <person name="Nash P."/>
            <person name="Ginger M.L."/>
            <person name="Horn M."/>
            <person name="Schaap P."/>
            <person name="Caler L."/>
            <person name="Loftus B."/>
        </authorList>
    </citation>
    <scope>NUCLEOTIDE SEQUENCE [LARGE SCALE GENOMIC DNA]</scope>
    <source>
        <strain evidence="10 11">Neff</strain>
    </source>
</reference>